<dbReference type="STRING" id="428127.EUBDOL_02042"/>
<keyword evidence="2" id="KW-0547">Nucleotide-binding</keyword>
<dbReference type="PROSITE" id="PS51096">
    <property type="entry name" value="PTS_EIIA_TYPE_4"/>
    <property type="match status" value="1"/>
</dbReference>
<dbReference type="Pfam" id="PF00874">
    <property type="entry name" value="PRD"/>
    <property type="match status" value="1"/>
</dbReference>
<dbReference type="GO" id="GO:0005524">
    <property type="term" value="F:ATP binding"/>
    <property type="evidence" value="ECO:0007669"/>
    <property type="project" value="UniProtKB-KW"/>
</dbReference>
<reference evidence="8 9" key="1">
    <citation type="submission" date="2007-09" db="EMBL/GenBank/DDBJ databases">
        <title>Draft genome sequence of Eubacterium dolichum (DSM 3991).</title>
        <authorList>
            <person name="Sudarsanam P."/>
            <person name="Ley R."/>
            <person name="Guruge J."/>
            <person name="Turnbaugh P.J."/>
            <person name="Mahowald M."/>
            <person name="Liep D."/>
            <person name="Gordon J."/>
        </authorList>
    </citation>
    <scope>NUCLEOTIDE SEQUENCE [LARGE SCALE GENOMIC DNA]</scope>
    <source>
        <strain evidence="8 9">DSM 3991</strain>
    </source>
</reference>
<dbReference type="HOGENOM" id="CLU_014204_1_0_9"/>
<dbReference type="SUPFAM" id="SSF52540">
    <property type="entry name" value="P-loop containing nucleoside triphosphate hydrolases"/>
    <property type="match status" value="1"/>
</dbReference>
<dbReference type="GO" id="GO:0009401">
    <property type="term" value="P:phosphoenolpyruvate-dependent sugar phosphotransferase system"/>
    <property type="evidence" value="ECO:0007669"/>
    <property type="project" value="InterPro"/>
</dbReference>
<dbReference type="SUPFAM" id="SSF53062">
    <property type="entry name" value="PTS system fructose IIA component-like"/>
    <property type="match status" value="1"/>
</dbReference>
<dbReference type="eggNOG" id="COG1221">
    <property type="taxonomic scope" value="Bacteria"/>
</dbReference>
<dbReference type="RefSeq" id="WP_004800687.1">
    <property type="nucleotide sequence ID" value="NZ_DS483477.1"/>
</dbReference>
<dbReference type="InterPro" id="IPR004701">
    <property type="entry name" value="PTS_EIIA_man-typ"/>
</dbReference>
<dbReference type="SUPFAM" id="SSF63520">
    <property type="entry name" value="PTS-regulatory domain, PRD"/>
    <property type="match status" value="1"/>
</dbReference>
<accession>A8RDS9</accession>
<dbReference type="InterPro" id="IPR036662">
    <property type="entry name" value="PTS_EIIA_man-typ_sf"/>
</dbReference>
<dbReference type="SUPFAM" id="SSF46785">
    <property type="entry name" value="Winged helix' DNA-binding domain"/>
    <property type="match status" value="1"/>
</dbReference>
<sequence>MDIREQLLNELQKRCREHGLEENEIFTAASLSETLQLSRNTVSQYLNEFVKKGVLVKINSRPVYFFDKKSMETVWDTTITQNIFSSFEELEASREKDFEKLIGYQGSLQTVVEHCKAAVSYPDNGLPVLLYGATGSGKSFLAALTYQYALHHKIVKSPAKFITVNCAEYANNPELLTANLFGYVKGAYTGAEENQEGLLSLANEGVLFLDEVHCLEAKCQEKLFQYMDKGIYHKVGDNEKWYRSNCRLIFATTENPQTTLLKTLLRRIPITVVVPSLKERPLQEKRELIYSMFMNEKKRIQKDIFISNLVFQTLLDFTFVGNVGEMENSIKAICAGVFVKKEQDALNIHFLDLPSYFFKTMKSVQMKTYDRESETMLPIEELHGTKKAATPLLLLYERILGVHKKNDDFLQGIERCRLLIQNFIDYMFFKEKYNVVSSNEDFLLKMLDKIYSIIMNKYSLAVSNNQIKIYSKFFVEYTKNVTDAKIWIAMHQEEVTLFHNNLQDYYPRAYRIANEVVENVELNLDVELDEMIVIILTLSFIDIDQDTNNGRIGLILCHGYSTASSISDTANHMLGSHVFDGIDMELRISIDKIVQLVDDYLKQKAPIQELMLLVDMGSLEKIYEKLAPLSDCNIGLINRVSTATALEAGNMMKQGRNVKAILEALKNNNVISTHFIEGKKRKEAILTVCATGFGTAKKISELIITSLPRTIELEVIPYDYQSLLENGLEDMIFSEYNVQLMVGTLDPEVKGIPYMAMESIMTNDEAQELYQLIGKYLDANELEQFSKNIMKNFTLSNIVNHLTILNAEKVMEDVEDIVTDLEELLEKKLSPTTKVGLYVHISCLIERMILRQEITTVEGFDALLGEHGDIIMKMKHVFSGVEMRYSVEVPYPEMYYILNYFKISDN</sequence>
<dbReference type="InterPro" id="IPR011608">
    <property type="entry name" value="PRD"/>
</dbReference>
<dbReference type="GO" id="GO:0016020">
    <property type="term" value="C:membrane"/>
    <property type="evidence" value="ECO:0007669"/>
    <property type="project" value="InterPro"/>
</dbReference>
<proteinExistence type="predicted"/>
<dbReference type="PROSITE" id="PS50045">
    <property type="entry name" value="SIGMA54_INTERACT_4"/>
    <property type="match status" value="1"/>
</dbReference>
<name>A8RDS9_9FIRM</name>
<evidence type="ECO:0000259" key="5">
    <source>
        <dbReference type="PROSITE" id="PS50045"/>
    </source>
</evidence>
<evidence type="ECO:0000256" key="1">
    <source>
        <dbReference type="ARBA" id="ARBA00022679"/>
    </source>
</evidence>
<organism evidence="8 9">
    <name type="scientific">Amedibacillus dolichus DSM 3991</name>
    <dbReference type="NCBI Taxonomy" id="428127"/>
    <lineage>
        <taxon>Bacteria</taxon>
        <taxon>Bacillati</taxon>
        <taxon>Bacillota</taxon>
        <taxon>Erysipelotrichia</taxon>
        <taxon>Erysipelotrichales</taxon>
        <taxon>Erysipelotrichaceae</taxon>
        <taxon>Amedibacillus</taxon>
    </lineage>
</organism>
<dbReference type="PROSITE" id="PS51372">
    <property type="entry name" value="PRD_2"/>
    <property type="match status" value="1"/>
</dbReference>
<feature type="domain" description="PRD" evidence="7">
    <location>
        <begin position="805"/>
        <end position="906"/>
    </location>
</feature>
<dbReference type="PANTHER" id="PTHR32071">
    <property type="entry name" value="TRANSCRIPTIONAL REGULATORY PROTEIN"/>
    <property type="match status" value="1"/>
</dbReference>
<dbReference type="EMBL" id="ABAW02000024">
    <property type="protein sequence ID" value="EDP10779.1"/>
    <property type="molecule type" value="Genomic_DNA"/>
</dbReference>
<dbReference type="GO" id="GO:0003677">
    <property type="term" value="F:DNA binding"/>
    <property type="evidence" value="ECO:0007669"/>
    <property type="project" value="UniProtKB-KW"/>
</dbReference>
<dbReference type="Pfam" id="PF00158">
    <property type="entry name" value="Sigma54_activat"/>
    <property type="match status" value="1"/>
</dbReference>
<comment type="caution">
    <text evidence="8">The sequence shown here is derived from an EMBL/GenBank/DDBJ whole genome shotgun (WGS) entry which is preliminary data.</text>
</comment>
<feature type="domain" description="Sigma-54 factor interaction" evidence="5">
    <location>
        <begin position="101"/>
        <end position="335"/>
    </location>
</feature>
<evidence type="ECO:0000259" key="6">
    <source>
        <dbReference type="PROSITE" id="PS51096"/>
    </source>
</evidence>
<reference evidence="8 9" key="2">
    <citation type="submission" date="2007-09" db="EMBL/GenBank/DDBJ databases">
        <authorList>
            <person name="Fulton L."/>
            <person name="Clifton S."/>
            <person name="Fulton B."/>
            <person name="Xu J."/>
            <person name="Minx P."/>
            <person name="Pepin K.H."/>
            <person name="Johnson M."/>
            <person name="Thiruvilangam P."/>
            <person name="Bhonagiri V."/>
            <person name="Nash W.E."/>
            <person name="Mardis E.R."/>
            <person name="Wilson R.K."/>
        </authorList>
    </citation>
    <scope>NUCLEOTIDE SEQUENCE [LARGE SCALE GENOMIC DNA]</scope>
    <source>
        <strain evidence="8 9">DSM 3991</strain>
    </source>
</reference>
<dbReference type="AlphaFoldDB" id="A8RDS9"/>
<dbReference type="GO" id="GO:0016740">
    <property type="term" value="F:transferase activity"/>
    <property type="evidence" value="ECO:0007669"/>
    <property type="project" value="UniProtKB-KW"/>
</dbReference>
<dbReference type="InterPro" id="IPR002078">
    <property type="entry name" value="Sigma_54_int"/>
</dbReference>
<dbReference type="Gene3D" id="1.10.1790.10">
    <property type="entry name" value="PRD domain"/>
    <property type="match status" value="1"/>
</dbReference>
<dbReference type="PANTHER" id="PTHR32071:SF38">
    <property type="entry name" value="PSP OPERON TRANSCRIPTIONAL ACTIVATOR"/>
    <property type="match status" value="1"/>
</dbReference>
<dbReference type="InterPro" id="IPR036390">
    <property type="entry name" value="WH_DNA-bd_sf"/>
</dbReference>
<evidence type="ECO:0000313" key="8">
    <source>
        <dbReference type="EMBL" id="EDP10779.1"/>
    </source>
</evidence>
<evidence type="ECO:0000259" key="7">
    <source>
        <dbReference type="PROSITE" id="PS51372"/>
    </source>
</evidence>
<keyword evidence="1" id="KW-0808">Transferase</keyword>
<evidence type="ECO:0000256" key="2">
    <source>
        <dbReference type="ARBA" id="ARBA00022741"/>
    </source>
</evidence>
<protein>
    <submittedName>
        <fullName evidence="8">Sigma-54 interaction domain protein</fullName>
    </submittedName>
</protein>
<dbReference type="CDD" id="cd00009">
    <property type="entry name" value="AAA"/>
    <property type="match status" value="1"/>
</dbReference>
<dbReference type="eggNOG" id="COG3933">
    <property type="taxonomic scope" value="Bacteria"/>
</dbReference>
<evidence type="ECO:0000256" key="4">
    <source>
        <dbReference type="ARBA" id="ARBA00023125"/>
    </source>
</evidence>
<dbReference type="Gene3D" id="3.40.50.300">
    <property type="entry name" value="P-loop containing nucleotide triphosphate hydrolases"/>
    <property type="match status" value="1"/>
</dbReference>
<dbReference type="GeneID" id="92794105"/>
<keyword evidence="3" id="KW-0067">ATP-binding</keyword>
<evidence type="ECO:0000313" key="9">
    <source>
        <dbReference type="Proteomes" id="UP000004090"/>
    </source>
</evidence>
<dbReference type="Gene3D" id="3.40.50.510">
    <property type="entry name" value="Phosphotransferase system, mannose-type IIA component"/>
    <property type="match status" value="1"/>
</dbReference>
<dbReference type="InterPro" id="IPR036634">
    <property type="entry name" value="PRD_sf"/>
</dbReference>
<dbReference type="Proteomes" id="UP000004090">
    <property type="component" value="Unassembled WGS sequence"/>
</dbReference>
<keyword evidence="4" id="KW-0238">DNA-binding</keyword>
<dbReference type="GO" id="GO:0006355">
    <property type="term" value="P:regulation of DNA-templated transcription"/>
    <property type="evidence" value="ECO:0007669"/>
    <property type="project" value="InterPro"/>
</dbReference>
<feature type="domain" description="PTS EIIA type-4" evidence="6">
    <location>
        <begin position="550"/>
        <end position="685"/>
    </location>
</feature>
<dbReference type="InterPro" id="IPR027417">
    <property type="entry name" value="P-loop_NTPase"/>
</dbReference>
<dbReference type="InterPro" id="IPR003593">
    <property type="entry name" value="AAA+_ATPase"/>
</dbReference>
<evidence type="ECO:0000256" key="3">
    <source>
        <dbReference type="ARBA" id="ARBA00022840"/>
    </source>
</evidence>
<gene>
    <name evidence="8" type="ORF">EUBDOL_02042</name>
</gene>
<dbReference type="SMART" id="SM00382">
    <property type="entry name" value="AAA"/>
    <property type="match status" value="1"/>
</dbReference>